<comment type="caution">
    <text evidence="3">The sequence shown here is derived from an EMBL/GenBank/DDBJ whole genome shotgun (WGS) entry which is preliminary data.</text>
</comment>
<name>A0A2M7IDY7_9BACT</name>
<dbReference type="Pfam" id="PF05066">
    <property type="entry name" value="HARE-HTH"/>
    <property type="match status" value="1"/>
</dbReference>
<dbReference type="InterPro" id="IPR007630">
    <property type="entry name" value="RNA_pol_sigma70_r4"/>
</dbReference>
<dbReference type="EMBL" id="PFGW01000022">
    <property type="protein sequence ID" value="PIW74747.1"/>
    <property type="molecule type" value="Genomic_DNA"/>
</dbReference>
<reference evidence="4" key="1">
    <citation type="submission" date="2017-09" db="EMBL/GenBank/DDBJ databases">
        <title>Depth-based differentiation of microbial function through sediment-hosted aquifers and enrichment of novel symbionts in the deep terrestrial subsurface.</title>
        <authorList>
            <person name="Probst A.J."/>
            <person name="Ladd B."/>
            <person name="Jarett J.K."/>
            <person name="Geller-Mcgrath D.E."/>
            <person name="Sieber C.M.K."/>
            <person name="Emerson J.B."/>
            <person name="Anantharaman K."/>
            <person name="Thomas B.C."/>
            <person name="Malmstrom R."/>
            <person name="Stieglmeier M."/>
            <person name="Klingl A."/>
            <person name="Woyke T."/>
            <person name="Ryan C.M."/>
            <person name="Banfield J.F."/>
        </authorList>
    </citation>
    <scope>NUCLEOTIDE SEQUENCE [LARGE SCALE GENOMIC DNA]</scope>
</reference>
<organism evidence="3 4">
    <name type="scientific">Candidatus Portnoybacteria bacterium CG_4_8_14_3_um_filter_44_15</name>
    <dbReference type="NCBI Taxonomy" id="1974803"/>
    <lineage>
        <taxon>Bacteria</taxon>
        <taxon>Candidatus Portnoyibacteriota</taxon>
    </lineage>
</organism>
<accession>A0A2M7IDY7</accession>
<dbReference type="GO" id="GO:0006352">
    <property type="term" value="P:DNA-templated transcription initiation"/>
    <property type="evidence" value="ECO:0007669"/>
    <property type="project" value="InterPro"/>
</dbReference>
<dbReference type="SUPFAM" id="SSF88659">
    <property type="entry name" value="Sigma3 and sigma4 domains of RNA polymerase sigma factors"/>
    <property type="match status" value="1"/>
</dbReference>
<dbReference type="InterPro" id="IPR007759">
    <property type="entry name" value="Asxl_HARE-HTH"/>
</dbReference>
<evidence type="ECO:0000313" key="3">
    <source>
        <dbReference type="EMBL" id="PIW74747.1"/>
    </source>
</evidence>
<protein>
    <recommendedName>
        <fullName evidence="2">HTH HARE-type domain-containing protein</fullName>
    </recommendedName>
</protein>
<feature type="domain" description="HTH HARE-type" evidence="2">
    <location>
        <begin position="217"/>
        <end position="281"/>
    </location>
</feature>
<evidence type="ECO:0000256" key="1">
    <source>
        <dbReference type="ARBA" id="ARBA00023163"/>
    </source>
</evidence>
<proteinExistence type="predicted"/>
<dbReference type="InterPro" id="IPR050239">
    <property type="entry name" value="Sigma-70_RNA_pol_init_factors"/>
</dbReference>
<dbReference type="InterPro" id="IPR000943">
    <property type="entry name" value="RNA_pol_sigma70"/>
</dbReference>
<sequence>MNTSSYNYQTLVLDALNGISNQRTKDIISLRYGLEDGQKRTLEEIGRKYGITRERVRQIEDAAFSDLKNSSAINALKPVFKTIDAFLNKEGQVVREERLLSSMTGVDQIHPERGAIFFTLTVGEPYRRFVGSDKFHPLWTNSDESLKKVEALVDFLIGKINKEGKIIPFEQILNYSKQWNGGIDKKALNSYLDAARKISQNNSGHFGLSHWPEINPRGAKDKAYIVLKQHGQPLHFREVTDLINRAGLGSSVAQAQTVHNELIKDDRFILVGRGIYALRDWGYQPGTIKDVISRILKENGPLAKDEIVKKVMESRMTKPNTILINLQNKEYFSKNEQGRYSFIKK</sequence>
<dbReference type="Pfam" id="PF04545">
    <property type="entry name" value="Sigma70_r4"/>
    <property type="match status" value="1"/>
</dbReference>
<dbReference type="PROSITE" id="PS00716">
    <property type="entry name" value="SIGMA70_2"/>
    <property type="match status" value="1"/>
</dbReference>
<evidence type="ECO:0000259" key="2">
    <source>
        <dbReference type="PROSITE" id="PS51913"/>
    </source>
</evidence>
<dbReference type="PROSITE" id="PS51913">
    <property type="entry name" value="HTH_HARE"/>
    <property type="match status" value="1"/>
</dbReference>
<evidence type="ECO:0000313" key="4">
    <source>
        <dbReference type="Proteomes" id="UP000231673"/>
    </source>
</evidence>
<dbReference type="PANTHER" id="PTHR30603:SF47">
    <property type="entry name" value="RNA POLYMERASE SIGMA FACTOR SIGD, CHLOROPLASTIC"/>
    <property type="match status" value="1"/>
</dbReference>
<dbReference type="Gene3D" id="1.10.10.1250">
    <property type="entry name" value="RNA polymerase, subunit delta, N-terminal domain"/>
    <property type="match status" value="1"/>
</dbReference>
<gene>
    <name evidence="3" type="ORF">CO003_01030</name>
</gene>
<dbReference type="InterPro" id="IPR038087">
    <property type="entry name" value="RNAP_delta_N_dom_sf"/>
</dbReference>
<dbReference type="AlphaFoldDB" id="A0A2M7IDY7"/>
<dbReference type="InterPro" id="IPR013324">
    <property type="entry name" value="RNA_pol_sigma_r3/r4-like"/>
</dbReference>
<dbReference type="GO" id="GO:0003700">
    <property type="term" value="F:DNA-binding transcription factor activity"/>
    <property type="evidence" value="ECO:0007669"/>
    <property type="project" value="InterPro"/>
</dbReference>
<dbReference type="CDD" id="cd06171">
    <property type="entry name" value="Sigma70_r4"/>
    <property type="match status" value="1"/>
</dbReference>
<dbReference type="PRINTS" id="PR00046">
    <property type="entry name" value="SIGMA70FCT"/>
</dbReference>
<dbReference type="Gene3D" id="1.10.10.10">
    <property type="entry name" value="Winged helix-like DNA-binding domain superfamily/Winged helix DNA-binding domain"/>
    <property type="match status" value="1"/>
</dbReference>
<dbReference type="Proteomes" id="UP000231673">
    <property type="component" value="Unassembled WGS sequence"/>
</dbReference>
<dbReference type="InterPro" id="IPR036388">
    <property type="entry name" value="WH-like_DNA-bd_sf"/>
</dbReference>
<dbReference type="PANTHER" id="PTHR30603">
    <property type="entry name" value="RNA POLYMERASE SIGMA FACTOR RPO"/>
    <property type="match status" value="1"/>
</dbReference>
<keyword evidence="1" id="KW-0804">Transcription</keyword>